<keyword evidence="7 13" id="KW-0819">tRNA processing</keyword>
<dbReference type="InterPro" id="IPR006070">
    <property type="entry name" value="Sua5-like_dom"/>
</dbReference>
<dbReference type="Pfam" id="PF03481">
    <property type="entry name" value="Sua5_C"/>
    <property type="match status" value="1"/>
</dbReference>
<comment type="function">
    <text evidence="13">Required for the formation of a threonylcarbamoyl group on adenosine at position 37 (t(6)A37) in tRNAs that read codons beginning with adenine.</text>
</comment>
<dbReference type="Gene3D" id="3.90.870.10">
    <property type="entry name" value="DHBP synthase"/>
    <property type="match status" value="1"/>
</dbReference>
<accession>A0ABU3BUL9</accession>
<protein>
    <recommendedName>
        <fullName evidence="4 13">Threonylcarbamoyl-AMP synthase</fullName>
        <shortName evidence="13">TC-AMP synthase</shortName>
        <ecNumber evidence="3 13">2.7.7.87</ecNumber>
    </recommendedName>
    <alternativeName>
        <fullName evidence="11 13">L-threonylcarbamoyladenylate synthase</fullName>
    </alternativeName>
</protein>
<sequence>MTALPSRLVPPLLTDSPAEAAAVLRRGGLVAFPTETVYGLGALARDADAVARVFAAKGRPADNPLIVHVARVADVAGVALVTPLGAALLEAFAPGPLSVVLPGRGGLPDAVTAGLDTVAVRVPGHRPARALLEAAGAPVVAPSANRSGRPSPTTWRAVVDDLGGRVDAVLRGPLADVGLESTVVDATGEAPVVLRPGAVSFEALRERFPDTSLLAERGGAVRSPGLRHRHYAPRARVRLANVPPERGDAEAAWIGLAAPPPGYGLVEVCPDVETYARRLFDLFRRADAAGLASIDAERVPETGLGRALMDRLRRAAEG</sequence>
<dbReference type="PIRSF" id="PIRSF004930">
    <property type="entry name" value="Tln_factor_SUA5"/>
    <property type="match status" value="1"/>
</dbReference>
<dbReference type="GO" id="GO:0061710">
    <property type="term" value="F:L-threonylcarbamoyladenylate synthase"/>
    <property type="evidence" value="ECO:0007669"/>
    <property type="project" value="UniProtKB-EC"/>
</dbReference>
<dbReference type="Pfam" id="PF01300">
    <property type="entry name" value="Sua5_yciO_yrdC"/>
    <property type="match status" value="1"/>
</dbReference>
<proteinExistence type="inferred from homology"/>
<keyword evidence="10 13" id="KW-0067">ATP-binding</keyword>
<comment type="catalytic activity">
    <reaction evidence="12 13">
        <text>L-threonine + hydrogencarbonate + ATP = L-threonylcarbamoyladenylate + diphosphate + H2O</text>
        <dbReference type="Rhea" id="RHEA:36407"/>
        <dbReference type="ChEBI" id="CHEBI:15377"/>
        <dbReference type="ChEBI" id="CHEBI:17544"/>
        <dbReference type="ChEBI" id="CHEBI:30616"/>
        <dbReference type="ChEBI" id="CHEBI:33019"/>
        <dbReference type="ChEBI" id="CHEBI:57926"/>
        <dbReference type="ChEBI" id="CHEBI:73682"/>
        <dbReference type="EC" id="2.7.7.87"/>
    </reaction>
</comment>
<dbReference type="NCBIfam" id="TIGR00057">
    <property type="entry name" value="L-threonylcarbamoyladenylate synthase"/>
    <property type="match status" value="1"/>
</dbReference>
<evidence type="ECO:0000256" key="5">
    <source>
        <dbReference type="ARBA" id="ARBA00022490"/>
    </source>
</evidence>
<evidence type="ECO:0000259" key="14">
    <source>
        <dbReference type="PROSITE" id="PS51163"/>
    </source>
</evidence>
<organism evidence="15 16">
    <name type="scientific">Rubrivirga litoralis</name>
    <dbReference type="NCBI Taxonomy" id="3075598"/>
    <lineage>
        <taxon>Bacteria</taxon>
        <taxon>Pseudomonadati</taxon>
        <taxon>Rhodothermota</taxon>
        <taxon>Rhodothermia</taxon>
        <taxon>Rhodothermales</taxon>
        <taxon>Rubricoccaceae</taxon>
        <taxon>Rubrivirga</taxon>
    </lineage>
</organism>
<keyword evidence="9 13" id="KW-0547">Nucleotide-binding</keyword>
<dbReference type="PROSITE" id="PS51163">
    <property type="entry name" value="YRDC"/>
    <property type="match status" value="1"/>
</dbReference>
<dbReference type="SUPFAM" id="SSF55821">
    <property type="entry name" value="YrdC/RibB"/>
    <property type="match status" value="1"/>
</dbReference>
<evidence type="ECO:0000256" key="7">
    <source>
        <dbReference type="ARBA" id="ARBA00022694"/>
    </source>
</evidence>
<dbReference type="RefSeq" id="WP_311665426.1">
    <property type="nucleotide sequence ID" value="NZ_JAVRHT010000045.1"/>
</dbReference>
<evidence type="ECO:0000256" key="1">
    <source>
        <dbReference type="ARBA" id="ARBA00004496"/>
    </source>
</evidence>
<evidence type="ECO:0000256" key="10">
    <source>
        <dbReference type="ARBA" id="ARBA00022840"/>
    </source>
</evidence>
<evidence type="ECO:0000313" key="16">
    <source>
        <dbReference type="Proteomes" id="UP001267426"/>
    </source>
</evidence>
<evidence type="ECO:0000256" key="3">
    <source>
        <dbReference type="ARBA" id="ARBA00012584"/>
    </source>
</evidence>
<evidence type="ECO:0000256" key="8">
    <source>
        <dbReference type="ARBA" id="ARBA00022695"/>
    </source>
</evidence>
<evidence type="ECO:0000256" key="12">
    <source>
        <dbReference type="ARBA" id="ARBA00048366"/>
    </source>
</evidence>
<dbReference type="InterPro" id="IPR005145">
    <property type="entry name" value="Sua5_C"/>
</dbReference>
<feature type="domain" description="YrdC-like" evidence="14">
    <location>
        <begin position="14"/>
        <end position="199"/>
    </location>
</feature>
<evidence type="ECO:0000256" key="13">
    <source>
        <dbReference type="PIRNR" id="PIRNR004930"/>
    </source>
</evidence>
<dbReference type="InterPro" id="IPR050156">
    <property type="entry name" value="TC-AMP_synthase_SUA5"/>
</dbReference>
<dbReference type="PANTHER" id="PTHR17490">
    <property type="entry name" value="SUA5"/>
    <property type="match status" value="1"/>
</dbReference>
<comment type="similarity">
    <text evidence="2 13">Belongs to the SUA5 family.</text>
</comment>
<comment type="subcellular location">
    <subcellularLocation>
        <location evidence="1 13">Cytoplasm</location>
    </subcellularLocation>
</comment>
<evidence type="ECO:0000256" key="6">
    <source>
        <dbReference type="ARBA" id="ARBA00022679"/>
    </source>
</evidence>
<name>A0ABU3BUL9_9BACT</name>
<dbReference type="InterPro" id="IPR017945">
    <property type="entry name" value="DHBP_synth_RibB-like_a/b_dom"/>
</dbReference>
<keyword evidence="16" id="KW-1185">Reference proteome</keyword>
<reference evidence="15 16" key="1">
    <citation type="submission" date="2023-09" db="EMBL/GenBank/DDBJ databases">
        <authorList>
            <person name="Rey-Velasco X."/>
        </authorList>
    </citation>
    <scope>NUCLEOTIDE SEQUENCE [LARGE SCALE GENOMIC DNA]</scope>
    <source>
        <strain evidence="15 16">F394</strain>
    </source>
</reference>
<comment type="caution">
    <text evidence="15">The sequence shown here is derived from an EMBL/GenBank/DDBJ whole genome shotgun (WGS) entry which is preliminary data.</text>
</comment>
<gene>
    <name evidence="15" type="ORF">RM540_14605</name>
</gene>
<dbReference type="PANTHER" id="PTHR17490:SF16">
    <property type="entry name" value="THREONYLCARBAMOYL-AMP SYNTHASE"/>
    <property type="match status" value="1"/>
</dbReference>
<evidence type="ECO:0000256" key="11">
    <source>
        <dbReference type="ARBA" id="ARBA00029774"/>
    </source>
</evidence>
<keyword evidence="6 13" id="KW-0808">Transferase</keyword>
<dbReference type="InterPro" id="IPR038385">
    <property type="entry name" value="Sua5/YwlC_C"/>
</dbReference>
<dbReference type="EMBL" id="JAVRHT010000045">
    <property type="protein sequence ID" value="MDT0632986.1"/>
    <property type="molecule type" value="Genomic_DNA"/>
</dbReference>
<dbReference type="InterPro" id="IPR010923">
    <property type="entry name" value="T(6)A37_SUA5"/>
</dbReference>
<dbReference type="EC" id="2.7.7.87" evidence="3 13"/>
<evidence type="ECO:0000256" key="9">
    <source>
        <dbReference type="ARBA" id="ARBA00022741"/>
    </source>
</evidence>
<keyword evidence="5 13" id="KW-0963">Cytoplasm</keyword>
<dbReference type="Gene3D" id="3.40.50.11030">
    <property type="entry name" value="Threonylcarbamoyl-AMP synthase, C-terminal domain"/>
    <property type="match status" value="1"/>
</dbReference>
<evidence type="ECO:0000256" key="2">
    <source>
        <dbReference type="ARBA" id="ARBA00007663"/>
    </source>
</evidence>
<evidence type="ECO:0000313" key="15">
    <source>
        <dbReference type="EMBL" id="MDT0632986.1"/>
    </source>
</evidence>
<keyword evidence="8 13" id="KW-0548">Nucleotidyltransferase</keyword>
<evidence type="ECO:0000256" key="4">
    <source>
        <dbReference type="ARBA" id="ARBA00015492"/>
    </source>
</evidence>
<dbReference type="Proteomes" id="UP001267426">
    <property type="component" value="Unassembled WGS sequence"/>
</dbReference>